<dbReference type="EMBL" id="FRXO01000003">
    <property type="protein sequence ID" value="SHO65011.1"/>
    <property type="molecule type" value="Genomic_DNA"/>
</dbReference>
<keyword evidence="4" id="KW-0961">Cell wall biogenesis/degradation</keyword>
<dbReference type="GO" id="GO:0019867">
    <property type="term" value="C:outer membrane"/>
    <property type="evidence" value="ECO:0007669"/>
    <property type="project" value="InterPro"/>
</dbReference>
<evidence type="ECO:0000256" key="3">
    <source>
        <dbReference type="ARBA" id="ARBA00023239"/>
    </source>
</evidence>
<dbReference type="GO" id="GO:0008933">
    <property type="term" value="F:peptidoglycan lytic transglycosylase activity"/>
    <property type="evidence" value="ECO:0007669"/>
    <property type="project" value="TreeGrafter"/>
</dbReference>
<dbReference type="SUPFAM" id="SSF50685">
    <property type="entry name" value="Barwin-like endoglucanases"/>
    <property type="match status" value="1"/>
</dbReference>
<gene>
    <name evidence="8" type="ORF">SAMN02745172_01940</name>
</gene>
<dbReference type="Gene3D" id="2.40.40.10">
    <property type="entry name" value="RlpA-like domain"/>
    <property type="match status" value="1"/>
</dbReference>
<dbReference type="AlphaFoldDB" id="A0A1M7ZJC8"/>
<organism evidence="8 9">
    <name type="scientific">Pseudoxanthobacter soli DSM 19599</name>
    <dbReference type="NCBI Taxonomy" id="1123029"/>
    <lineage>
        <taxon>Bacteria</taxon>
        <taxon>Pseudomonadati</taxon>
        <taxon>Pseudomonadota</taxon>
        <taxon>Alphaproteobacteria</taxon>
        <taxon>Hyphomicrobiales</taxon>
        <taxon>Segnochrobactraceae</taxon>
        <taxon>Pseudoxanthobacter</taxon>
    </lineage>
</organism>
<feature type="domain" description="Lytic transglycosylase MltA" evidence="7">
    <location>
        <begin position="149"/>
        <end position="307"/>
    </location>
</feature>
<dbReference type="CDD" id="cd14668">
    <property type="entry name" value="mlta_B"/>
    <property type="match status" value="1"/>
</dbReference>
<evidence type="ECO:0000256" key="5">
    <source>
        <dbReference type="ARBA" id="ARBA00030918"/>
    </source>
</evidence>
<feature type="region of interest" description="Disordered" evidence="6">
    <location>
        <begin position="417"/>
        <end position="441"/>
    </location>
</feature>
<keyword evidence="3" id="KW-0456">Lyase</keyword>
<dbReference type="Pfam" id="PF06725">
    <property type="entry name" value="3D"/>
    <property type="match status" value="1"/>
</dbReference>
<dbReference type="GO" id="GO:0004553">
    <property type="term" value="F:hydrolase activity, hydrolyzing O-glycosyl compounds"/>
    <property type="evidence" value="ECO:0007669"/>
    <property type="project" value="InterPro"/>
</dbReference>
<protein>
    <recommendedName>
        <fullName evidence="2">peptidoglycan lytic exotransglycosylase</fullName>
        <ecNumber evidence="2">4.2.2.n1</ecNumber>
    </recommendedName>
    <alternativeName>
        <fullName evidence="5">Murein hydrolase A</fullName>
    </alternativeName>
</protein>
<dbReference type="Gene3D" id="2.40.240.50">
    <property type="entry name" value="Barwin-like endoglucanases"/>
    <property type="match status" value="1"/>
</dbReference>
<dbReference type="GO" id="GO:0009253">
    <property type="term" value="P:peptidoglycan catabolic process"/>
    <property type="evidence" value="ECO:0007669"/>
    <property type="project" value="TreeGrafter"/>
</dbReference>
<name>A0A1M7ZJC8_9HYPH</name>
<dbReference type="InterPro" id="IPR026044">
    <property type="entry name" value="MltA"/>
</dbReference>
<reference evidence="8 9" key="1">
    <citation type="submission" date="2016-12" db="EMBL/GenBank/DDBJ databases">
        <authorList>
            <person name="Song W.-J."/>
            <person name="Kurnit D.M."/>
        </authorList>
    </citation>
    <scope>NUCLEOTIDE SEQUENCE [LARGE SCALE GENOMIC DNA]</scope>
    <source>
        <strain evidence="8 9">DSM 19599</strain>
    </source>
</reference>
<evidence type="ECO:0000313" key="8">
    <source>
        <dbReference type="EMBL" id="SHO65011.1"/>
    </source>
</evidence>
<dbReference type="InterPro" id="IPR005300">
    <property type="entry name" value="MltA_B"/>
</dbReference>
<dbReference type="Proteomes" id="UP000186406">
    <property type="component" value="Unassembled WGS sequence"/>
</dbReference>
<evidence type="ECO:0000259" key="7">
    <source>
        <dbReference type="SMART" id="SM00925"/>
    </source>
</evidence>
<sequence>MMLPAPPRSMGGRAFARAPSGLRGVRLAVVLSYAAFVSGMALAQPAAADDGGAHGRFRPAALDGWSHDRQSEAFKAFLRSCTAMEEMPPAPGGLGLVDPAALAAVCRAASALPRDLGDAAARRFFERHFEAVALGPRDAGFLTGYFEPEIEGSRHPTARFGVPLYGLPPDLVSLDGTNRPPGLDIALTAARRAPDGEVSPYPDRAAIMAGALAGRGLELAYVASPVEAFFAQVQGSVRIRLPDGEVLRLGYAGRNGYPYTAIGRILLARGAISRDEMTADRLKAWLESHPAEAPAILAANRSFVFFRVIEGMEPGLGPLGTLEVPLTPGRSLAVDASLHTLGMPVWIDAHTPSTPVNGIPGLGEVHRLVVAQDTGSAIKGPERGDLYIGSGEAAGVIAGRLRHAMTMTLLIPRVSTAHPAAPPRSDRSPIPAMDVSVETQR</sequence>
<dbReference type="GO" id="GO:0009254">
    <property type="term" value="P:peptidoglycan turnover"/>
    <property type="evidence" value="ECO:0007669"/>
    <property type="project" value="InterPro"/>
</dbReference>
<proteinExistence type="predicted"/>
<evidence type="ECO:0000256" key="4">
    <source>
        <dbReference type="ARBA" id="ARBA00023316"/>
    </source>
</evidence>
<dbReference type="EC" id="4.2.2.n1" evidence="2"/>
<dbReference type="SMART" id="SM00925">
    <property type="entry name" value="MltA"/>
    <property type="match status" value="1"/>
</dbReference>
<accession>A0A1M7ZJC8</accession>
<dbReference type="Pfam" id="PF03562">
    <property type="entry name" value="MltA"/>
    <property type="match status" value="1"/>
</dbReference>
<evidence type="ECO:0000256" key="1">
    <source>
        <dbReference type="ARBA" id="ARBA00001420"/>
    </source>
</evidence>
<comment type="catalytic activity">
    <reaction evidence="1">
        <text>Exolytic cleavage of the (1-&gt;4)-beta-glycosidic linkage between N-acetylmuramic acid (MurNAc) and N-acetylglucosamine (GlcNAc) residues in peptidoglycan, from either the reducing or the non-reducing ends of the peptidoglycan chains, with concomitant formation of a 1,6-anhydrobond in the MurNAc residue.</text>
        <dbReference type="EC" id="4.2.2.n1"/>
    </reaction>
</comment>
<dbReference type="PANTHER" id="PTHR30124:SF0">
    <property type="entry name" value="MEMBRANE-BOUND LYTIC MUREIN TRANSGLYCOSYLASE A"/>
    <property type="match status" value="1"/>
</dbReference>
<keyword evidence="9" id="KW-1185">Reference proteome</keyword>
<dbReference type="InterPro" id="IPR036908">
    <property type="entry name" value="RlpA-like_sf"/>
</dbReference>
<dbReference type="GO" id="GO:0071555">
    <property type="term" value="P:cell wall organization"/>
    <property type="evidence" value="ECO:0007669"/>
    <property type="project" value="UniProtKB-KW"/>
</dbReference>
<dbReference type="PIRSF" id="PIRSF019422">
    <property type="entry name" value="MltA"/>
    <property type="match status" value="1"/>
</dbReference>
<dbReference type="STRING" id="1123029.SAMN02745172_01940"/>
<dbReference type="PANTHER" id="PTHR30124">
    <property type="entry name" value="MEMBRANE-BOUND LYTIC MUREIN TRANSGLYCOSYLASE A"/>
    <property type="match status" value="1"/>
</dbReference>
<evidence type="ECO:0000256" key="2">
    <source>
        <dbReference type="ARBA" id="ARBA00012587"/>
    </source>
</evidence>
<dbReference type="InterPro" id="IPR010611">
    <property type="entry name" value="3D_dom"/>
</dbReference>
<evidence type="ECO:0000313" key="9">
    <source>
        <dbReference type="Proteomes" id="UP000186406"/>
    </source>
</evidence>
<evidence type="ECO:0000256" key="6">
    <source>
        <dbReference type="SAM" id="MobiDB-lite"/>
    </source>
</evidence>
<dbReference type="CDD" id="cd14485">
    <property type="entry name" value="mltA_like_LT_A"/>
    <property type="match status" value="1"/>
</dbReference>